<evidence type="ECO:0000313" key="3">
    <source>
        <dbReference type="Proteomes" id="UP000001072"/>
    </source>
</evidence>
<accession>F4SE61</accession>
<dbReference type="EMBL" id="GL883350">
    <property type="protein sequence ID" value="EGF97063.1"/>
    <property type="molecule type" value="Genomic_DNA"/>
</dbReference>
<name>F4SE61_MELLP</name>
<organism evidence="3">
    <name type="scientific">Melampsora larici-populina (strain 98AG31 / pathotype 3-4-7)</name>
    <name type="common">Poplar leaf rust fungus</name>
    <dbReference type="NCBI Taxonomy" id="747676"/>
    <lineage>
        <taxon>Eukaryota</taxon>
        <taxon>Fungi</taxon>
        <taxon>Dikarya</taxon>
        <taxon>Basidiomycota</taxon>
        <taxon>Pucciniomycotina</taxon>
        <taxon>Pucciniomycetes</taxon>
        <taxon>Pucciniales</taxon>
        <taxon>Melampsoraceae</taxon>
        <taxon>Melampsora</taxon>
    </lineage>
</organism>
<proteinExistence type="predicted"/>
<keyword evidence="3" id="KW-1185">Reference proteome</keyword>
<feature type="region of interest" description="Disordered" evidence="1">
    <location>
        <begin position="1"/>
        <end position="57"/>
    </location>
</feature>
<evidence type="ECO:0000313" key="2">
    <source>
        <dbReference type="EMBL" id="EGF97063.1"/>
    </source>
</evidence>
<dbReference type="HOGENOM" id="CLU_1082133_0_0_1"/>
<dbReference type="KEGG" id="mlr:MELLADRAFT_88446"/>
<protein>
    <submittedName>
        <fullName evidence="2">Uncharacterized protein</fullName>
    </submittedName>
</protein>
<sequence length="287" mass="31373">MSNLNPTAPVGMNPTPEDPSQPHTHQPNAHYPYPTDHAYAIPPPPPHHHFNYANAPPHHNFNQPLPCSWYPPQGGQFLSHPHPPPGVHGGPSNSLDTAASLVYTGSEHLTPVPFEHRPYWGHHTYPAFPNMLSAGYPAPPSFPLTTNPLNHYHSPSNFPTHNFPPHGFSHPMNSTHGVTSATLQKDTFQPYPVTTSTPAPTPTPMPDPASTDHNATIVNTQTTSTTIIAPVDSLSMSIEPEVNPTINNPTINNPTINAMIEDVEEIVQVPNERDDDWPTIGQLLFQS</sequence>
<dbReference type="AlphaFoldDB" id="F4SE61"/>
<dbReference type="InParanoid" id="F4SE61"/>
<gene>
    <name evidence="2" type="ORF">MELLADRAFT_88446</name>
</gene>
<dbReference type="RefSeq" id="XP_007419665.1">
    <property type="nucleotide sequence ID" value="XM_007419603.1"/>
</dbReference>
<dbReference type="VEuPathDB" id="FungiDB:MELLADRAFT_88446"/>
<evidence type="ECO:0000256" key="1">
    <source>
        <dbReference type="SAM" id="MobiDB-lite"/>
    </source>
</evidence>
<reference evidence="3" key="1">
    <citation type="journal article" date="2011" name="Proc. Natl. Acad. Sci. U.S.A.">
        <title>Obligate biotrophy features unraveled by the genomic analysis of rust fungi.</title>
        <authorList>
            <person name="Duplessis S."/>
            <person name="Cuomo C.A."/>
            <person name="Lin Y.-C."/>
            <person name="Aerts A."/>
            <person name="Tisserant E."/>
            <person name="Veneault-Fourrey C."/>
            <person name="Joly D.L."/>
            <person name="Hacquard S."/>
            <person name="Amselem J."/>
            <person name="Cantarel B.L."/>
            <person name="Chiu R."/>
            <person name="Coutinho P.M."/>
            <person name="Feau N."/>
            <person name="Field M."/>
            <person name="Frey P."/>
            <person name="Gelhaye E."/>
            <person name="Goldberg J."/>
            <person name="Grabherr M.G."/>
            <person name="Kodira C.D."/>
            <person name="Kohler A."/>
            <person name="Kuees U."/>
            <person name="Lindquist E.A."/>
            <person name="Lucas S.M."/>
            <person name="Mago R."/>
            <person name="Mauceli E."/>
            <person name="Morin E."/>
            <person name="Murat C."/>
            <person name="Pangilinan J.L."/>
            <person name="Park R."/>
            <person name="Pearson M."/>
            <person name="Quesneville H."/>
            <person name="Rouhier N."/>
            <person name="Sakthikumar S."/>
            <person name="Salamov A.A."/>
            <person name="Schmutz J."/>
            <person name="Selles B."/>
            <person name="Shapiro H."/>
            <person name="Tanguay P."/>
            <person name="Tuskan G.A."/>
            <person name="Henrissat B."/>
            <person name="Van de Peer Y."/>
            <person name="Rouze P."/>
            <person name="Ellis J.G."/>
            <person name="Dodds P.N."/>
            <person name="Schein J.E."/>
            <person name="Zhong S."/>
            <person name="Hamelin R.C."/>
            <person name="Grigoriev I.V."/>
            <person name="Szabo L.J."/>
            <person name="Martin F."/>
        </authorList>
    </citation>
    <scope>NUCLEOTIDE SEQUENCE [LARGE SCALE GENOMIC DNA]</scope>
    <source>
        <strain evidence="3">98AG31 / pathotype 3-4-7</strain>
    </source>
</reference>
<dbReference type="GeneID" id="18934879"/>
<dbReference type="Proteomes" id="UP000001072">
    <property type="component" value="Unassembled WGS sequence"/>
</dbReference>